<dbReference type="SFLD" id="SFLDG00002">
    <property type="entry name" value="C1.7:_P-type_atpase_like"/>
    <property type="match status" value="1"/>
</dbReference>
<reference evidence="13 14" key="1">
    <citation type="submission" date="2024-08" db="EMBL/GenBank/DDBJ databases">
        <authorList>
            <person name="Arias E."/>
        </authorList>
    </citation>
    <scope>NUCLEOTIDE SEQUENCE [LARGE SCALE GENOMIC DNA]</scope>
    <source>
        <strain evidence="13 14">FAM 24106</strain>
    </source>
</reference>
<dbReference type="Gene3D" id="2.70.150.10">
    <property type="entry name" value="Calcium-transporting ATPase, cytoplasmic transduction domain A"/>
    <property type="match status" value="1"/>
</dbReference>
<accession>A0ABW8ULW9</accession>
<dbReference type="InterPro" id="IPR023298">
    <property type="entry name" value="ATPase_P-typ_TM_dom_sf"/>
</dbReference>
<dbReference type="Gene3D" id="3.40.1110.10">
    <property type="entry name" value="Calcium-transporting ATPase, cytoplasmic domain N"/>
    <property type="match status" value="1"/>
</dbReference>
<evidence type="ECO:0000256" key="9">
    <source>
        <dbReference type="ARBA" id="ARBA00022989"/>
    </source>
</evidence>
<gene>
    <name evidence="13" type="ORF">ACEN37_11785</name>
</gene>
<dbReference type="InterPro" id="IPR008250">
    <property type="entry name" value="ATPase_P-typ_transduc_dom_A_sf"/>
</dbReference>
<keyword evidence="14" id="KW-1185">Reference proteome</keyword>
<keyword evidence="4 11" id="KW-0479">Metal-binding</keyword>
<evidence type="ECO:0000256" key="6">
    <source>
        <dbReference type="ARBA" id="ARBA00022840"/>
    </source>
</evidence>
<evidence type="ECO:0000256" key="5">
    <source>
        <dbReference type="ARBA" id="ARBA00022741"/>
    </source>
</evidence>
<feature type="transmembrane region" description="Helical" evidence="11">
    <location>
        <begin position="284"/>
        <end position="304"/>
    </location>
</feature>
<proteinExistence type="inferred from homology"/>
<evidence type="ECO:0000256" key="7">
    <source>
        <dbReference type="ARBA" id="ARBA00022842"/>
    </source>
</evidence>
<evidence type="ECO:0000313" key="14">
    <source>
        <dbReference type="Proteomes" id="UP001625374"/>
    </source>
</evidence>
<dbReference type="InterPro" id="IPR023299">
    <property type="entry name" value="ATPase_P-typ_cyto_dom_N"/>
</dbReference>
<dbReference type="InterPro" id="IPR059000">
    <property type="entry name" value="ATPase_P-type_domA"/>
</dbReference>
<dbReference type="PRINTS" id="PR00119">
    <property type="entry name" value="CATATPASE"/>
</dbReference>
<dbReference type="PANTHER" id="PTHR43079:SF1">
    <property type="entry name" value="CADMIUM_ZINC-TRANSPORTING ATPASE HMA1, CHLOROPLASTIC-RELATED"/>
    <property type="match status" value="1"/>
</dbReference>
<dbReference type="SFLD" id="SFLDS00003">
    <property type="entry name" value="Haloacid_Dehalogenase"/>
    <property type="match status" value="1"/>
</dbReference>
<dbReference type="InterPro" id="IPR001757">
    <property type="entry name" value="P_typ_ATPase"/>
</dbReference>
<feature type="transmembrane region" description="Helical" evidence="11">
    <location>
        <begin position="81"/>
        <end position="99"/>
    </location>
</feature>
<evidence type="ECO:0000256" key="11">
    <source>
        <dbReference type="RuleBase" id="RU362081"/>
    </source>
</evidence>
<feature type="transmembrane region" description="Helical" evidence="11">
    <location>
        <begin position="585"/>
        <end position="605"/>
    </location>
</feature>
<dbReference type="Pfam" id="PF00702">
    <property type="entry name" value="Hydrolase"/>
    <property type="match status" value="1"/>
</dbReference>
<evidence type="ECO:0000256" key="8">
    <source>
        <dbReference type="ARBA" id="ARBA00022967"/>
    </source>
</evidence>
<evidence type="ECO:0000256" key="3">
    <source>
        <dbReference type="ARBA" id="ARBA00022692"/>
    </source>
</evidence>
<evidence type="ECO:0000256" key="10">
    <source>
        <dbReference type="ARBA" id="ARBA00023136"/>
    </source>
</evidence>
<dbReference type="SUPFAM" id="SSF81653">
    <property type="entry name" value="Calcium ATPase, transduction domain A"/>
    <property type="match status" value="1"/>
</dbReference>
<dbReference type="SUPFAM" id="SSF56784">
    <property type="entry name" value="HAD-like"/>
    <property type="match status" value="1"/>
</dbReference>
<keyword evidence="3 11" id="KW-0812">Transmembrane</keyword>
<dbReference type="InterPro" id="IPR027256">
    <property type="entry name" value="P-typ_ATPase_IB"/>
</dbReference>
<dbReference type="RefSeq" id="WP_407143713.1">
    <property type="nucleotide sequence ID" value="NZ_JBGQQI010000057.1"/>
</dbReference>
<feature type="transmembrane region" description="Helical" evidence="11">
    <location>
        <begin position="257"/>
        <end position="278"/>
    </location>
</feature>
<sequence>METHQQAKIAHNHAEHAHDHGNMPVFLFFIGLIIYLIALVGSFNYILEDIFFVITMITAGYHVMIEGVGETITESLRLKRFHPNVHILMTLAALGAAIIGNFDEGALLILIFAGAHFLEEYAEGKSKREITHLLEMNPTEARLILPTGETKLVKVETLTIGDHLQVLPGDKIPTDGSIIEGSSDIDEASISGESIPREKVTGDEVFGSTINGKGSFKMEVTKNNEDTVFSKIIELVNQSQSNLSKTATTIKKLEPKYVTIVMIVVPAFILLTPFLVGWSWNTSFYRGMIMLISASPCALAASAVPTTLSGISNLAKQGVLFKGGSYLSNLAKIKACAFDKTGTLTEGKPAVTDHYFVNEENTEYWKDVIVAMEKSANHPLADAILDAFTSASSIKMDAENEIGKGLVAEHQNKQYRIGKPSTFTNVPAEIEKQNETLAKAGKTVVYFSENDSVVGLIAMMDLPNKDAKKVIQYFKDQGIHTAMITGDSKLTGQAVGQLIAIDEVIGNVLPENKSEIIHSTQKQYGETVMLGDGINDAPALVASDIGFAMGNGTDVAIDVADAVIMQNDLTKFQYAHKVSKKVDKVVWQNILFSMFIVLLLNGLNLVGKVDIGIGVLAHEGSTLLVILNGLRLLLPVKD</sequence>
<dbReference type="NCBIfam" id="TIGR01525">
    <property type="entry name" value="ATPase-IB_hvy"/>
    <property type="match status" value="1"/>
</dbReference>
<dbReference type="Proteomes" id="UP001625374">
    <property type="component" value="Unassembled WGS sequence"/>
</dbReference>
<dbReference type="EMBL" id="JBGQQK010000054">
    <property type="protein sequence ID" value="MFL2103928.1"/>
    <property type="molecule type" value="Genomic_DNA"/>
</dbReference>
<keyword evidence="5 11" id="KW-0547">Nucleotide-binding</keyword>
<dbReference type="PRINTS" id="PR00941">
    <property type="entry name" value="CDATPASE"/>
</dbReference>
<dbReference type="InterPro" id="IPR036412">
    <property type="entry name" value="HAD-like_sf"/>
</dbReference>
<keyword evidence="11" id="KW-1003">Cell membrane</keyword>
<dbReference type="InterPro" id="IPR051949">
    <property type="entry name" value="Cation_Transport_ATPase"/>
</dbReference>
<keyword evidence="9 11" id="KW-1133">Transmembrane helix</keyword>
<comment type="caution">
    <text evidence="13">The sequence shown here is derived from an EMBL/GenBank/DDBJ whole genome shotgun (WGS) entry which is preliminary data.</text>
</comment>
<keyword evidence="6 11" id="KW-0067">ATP-binding</keyword>
<evidence type="ECO:0000256" key="4">
    <source>
        <dbReference type="ARBA" id="ARBA00022723"/>
    </source>
</evidence>
<feature type="transmembrane region" description="Helical" evidence="11">
    <location>
        <begin position="611"/>
        <end position="634"/>
    </location>
</feature>
<dbReference type="PANTHER" id="PTHR43079">
    <property type="entry name" value="PROBABLE CADMIUM/ZINC-TRANSPORTING ATPASE HMA1"/>
    <property type="match status" value="1"/>
</dbReference>
<feature type="transmembrane region" description="Helical" evidence="11">
    <location>
        <begin position="50"/>
        <end position="69"/>
    </location>
</feature>
<dbReference type="InterPro" id="IPR023214">
    <property type="entry name" value="HAD_sf"/>
</dbReference>
<protein>
    <submittedName>
        <fullName evidence="13">Heavy metal translocating P-type ATPase</fullName>
    </submittedName>
</protein>
<keyword evidence="8" id="KW-1278">Translocase</keyword>
<dbReference type="NCBIfam" id="TIGR01494">
    <property type="entry name" value="ATPase_P-type"/>
    <property type="match status" value="1"/>
</dbReference>
<keyword evidence="10 11" id="KW-0472">Membrane</keyword>
<dbReference type="SUPFAM" id="SSF81665">
    <property type="entry name" value="Calcium ATPase, transmembrane domain M"/>
    <property type="match status" value="1"/>
</dbReference>
<dbReference type="InterPro" id="IPR044492">
    <property type="entry name" value="P_typ_ATPase_HD_dom"/>
</dbReference>
<dbReference type="CDD" id="cd07551">
    <property type="entry name" value="P-type_ATPase_HM_ZosA_PfeT-like"/>
    <property type="match status" value="1"/>
</dbReference>
<feature type="domain" description="P-type ATPase A" evidence="12">
    <location>
        <begin position="135"/>
        <end position="236"/>
    </location>
</feature>
<evidence type="ECO:0000256" key="1">
    <source>
        <dbReference type="ARBA" id="ARBA00004141"/>
    </source>
</evidence>
<comment type="similarity">
    <text evidence="2 11">Belongs to the cation transport ATPase (P-type) (TC 3.A.3) family. Type IB subfamily.</text>
</comment>
<comment type="subcellular location">
    <subcellularLocation>
        <location evidence="11">Cell membrane</location>
    </subcellularLocation>
    <subcellularLocation>
        <location evidence="1">Membrane</location>
        <topology evidence="1">Multi-pass membrane protein</topology>
    </subcellularLocation>
</comment>
<evidence type="ECO:0000313" key="13">
    <source>
        <dbReference type="EMBL" id="MFL2103928.1"/>
    </source>
</evidence>
<organism evidence="13 14">
    <name type="scientific">Marinilactibacillus psychrotolerans</name>
    <dbReference type="NCBI Taxonomy" id="191770"/>
    <lineage>
        <taxon>Bacteria</taxon>
        <taxon>Bacillati</taxon>
        <taxon>Bacillota</taxon>
        <taxon>Bacilli</taxon>
        <taxon>Lactobacillales</taxon>
        <taxon>Carnobacteriaceae</taxon>
        <taxon>Marinilactibacillus</taxon>
    </lineage>
</organism>
<dbReference type="Pfam" id="PF00122">
    <property type="entry name" value="E1-E2_ATPase"/>
    <property type="match status" value="1"/>
</dbReference>
<dbReference type="Gene3D" id="3.40.50.1000">
    <property type="entry name" value="HAD superfamily/HAD-like"/>
    <property type="match status" value="1"/>
</dbReference>
<feature type="transmembrane region" description="Helical" evidence="11">
    <location>
        <begin position="25"/>
        <end position="44"/>
    </location>
</feature>
<dbReference type="SFLD" id="SFLDF00027">
    <property type="entry name" value="p-type_atpase"/>
    <property type="match status" value="1"/>
</dbReference>
<name>A0ABW8ULW9_9LACT</name>
<dbReference type="PROSITE" id="PS00154">
    <property type="entry name" value="ATPASE_E1_E2"/>
    <property type="match status" value="1"/>
</dbReference>
<keyword evidence="7" id="KW-0460">Magnesium</keyword>
<dbReference type="InterPro" id="IPR018303">
    <property type="entry name" value="ATPase_P-typ_P_site"/>
</dbReference>
<evidence type="ECO:0000256" key="2">
    <source>
        <dbReference type="ARBA" id="ARBA00006024"/>
    </source>
</evidence>
<evidence type="ECO:0000259" key="12">
    <source>
        <dbReference type="Pfam" id="PF00122"/>
    </source>
</evidence>